<dbReference type="EMBL" id="JAVREN010000010">
    <property type="protein sequence ID" value="MDT0307287.1"/>
    <property type="molecule type" value="Genomic_DNA"/>
</dbReference>
<proteinExistence type="predicted"/>
<protein>
    <submittedName>
        <fullName evidence="1">Uncharacterized protein</fullName>
    </submittedName>
</protein>
<comment type="caution">
    <text evidence="1">The sequence shown here is derived from an EMBL/GenBank/DDBJ whole genome shotgun (WGS) entry which is preliminary data.</text>
</comment>
<sequence>MTQWPDGVRHLGTAHEELVLPDVLGRKSDEDRWWVRGPHQTGRCFSHPLLLQLLLHRAAARRTEPAEADGS</sequence>
<name>A0ABU2L713_9ACTN</name>
<evidence type="ECO:0000313" key="1">
    <source>
        <dbReference type="EMBL" id="MDT0307287.1"/>
    </source>
</evidence>
<reference evidence="2" key="1">
    <citation type="submission" date="2023-07" db="EMBL/GenBank/DDBJ databases">
        <title>30 novel species of actinomycetes from the DSMZ collection.</title>
        <authorList>
            <person name="Nouioui I."/>
        </authorList>
    </citation>
    <scope>NUCLEOTIDE SEQUENCE [LARGE SCALE GENOMIC DNA]</scope>
    <source>
        <strain evidence="2">DSM 44917</strain>
    </source>
</reference>
<dbReference type="RefSeq" id="WP_311630230.1">
    <property type="nucleotide sequence ID" value="NZ_JAVREN010000010.1"/>
</dbReference>
<organism evidence="1 2">
    <name type="scientific">Streptomyces boetiae</name>
    <dbReference type="NCBI Taxonomy" id="3075541"/>
    <lineage>
        <taxon>Bacteria</taxon>
        <taxon>Bacillati</taxon>
        <taxon>Actinomycetota</taxon>
        <taxon>Actinomycetes</taxon>
        <taxon>Kitasatosporales</taxon>
        <taxon>Streptomycetaceae</taxon>
        <taxon>Streptomyces</taxon>
    </lineage>
</organism>
<keyword evidence="2" id="KW-1185">Reference proteome</keyword>
<dbReference type="Proteomes" id="UP001183388">
    <property type="component" value="Unassembled WGS sequence"/>
</dbReference>
<gene>
    <name evidence="1" type="ORF">RM780_09960</name>
</gene>
<accession>A0ABU2L713</accession>
<evidence type="ECO:0000313" key="2">
    <source>
        <dbReference type="Proteomes" id="UP001183388"/>
    </source>
</evidence>